<organism evidence="1 2">
    <name type="scientific">Linum trigynum</name>
    <dbReference type="NCBI Taxonomy" id="586398"/>
    <lineage>
        <taxon>Eukaryota</taxon>
        <taxon>Viridiplantae</taxon>
        <taxon>Streptophyta</taxon>
        <taxon>Embryophyta</taxon>
        <taxon>Tracheophyta</taxon>
        <taxon>Spermatophyta</taxon>
        <taxon>Magnoliopsida</taxon>
        <taxon>eudicotyledons</taxon>
        <taxon>Gunneridae</taxon>
        <taxon>Pentapetalae</taxon>
        <taxon>rosids</taxon>
        <taxon>fabids</taxon>
        <taxon>Malpighiales</taxon>
        <taxon>Linaceae</taxon>
        <taxon>Linum</taxon>
    </lineage>
</organism>
<evidence type="ECO:0000313" key="1">
    <source>
        <dbReference type="EMBL" id="CAL1361460.1"/>
    </source>
</evidence>
<proteinExistence type="predicted"/>
<gene>
    <name evidence="1" type="ORF">LTRI10_LOCUS8835</name>
</gene>
<dbReference type="Proteomes" id="UP001497516">
    <property type="component" value="Chromosome 10"/>
</dbReference>
<sequence>MVVLVHPPPQLPRRRCWPFVFYAPQRDSLTSPARSPCCSLFVSRDNNRQRQMEEASAEAAVMLRSGGPIVEQFGDVVGA</sequence>
<dbReference type="AlphaFoldDB" id="A0AAV2D017"/>
<protein>
    <submittedName>
        <fullName evidence="1">Uncharacterized protein</fullName>
    </submittedName>
</protein>
<dbReference type="EMBL" id="OZ034814">
    <property type="protein sequence ID" value="CAL1361460.1"/>
    <property type="molecule type" value="Genomic_DNA"/>
</dbReference>
<accession>A0AAV2D017</accession>
<evidence type="ECO:0000313" key="2">
    <source>
        <dbReference type="Proteomes" id="UP001497516"/>
    </source>
</evidence>
<reference evidence="1 2" key="1">
    <citation type="submission" date="2024-04" db="EMBL/GenBank/DDBJ databases">
        <authorList>
            <person name="Fracassetti M."/>
        </authorList>
    </citation>
    <scope>NUCLEOTIDE SEQUENCE [LARGE SCALE GENOMIC DNA]</scope>
</reference>
<name>A0AAV2D017_9ROSI</name>
<keyword evidence="2" id="KW-1185">Reference proteome</keyword>